<keyword evidence="3" id="KW-1185">Reference proteome</keyword>
<protein>
    <recommendedName>
        <fullName evidence="4">DNA modification methylase</fullName>
    </recommendedName>
</protein>
<feature type="region of interest" description="Disordered" evidence="1">
    <location>
        <begin position="170"/>
        <end position="195"/>
    </location>
</feature>
<sequence length="195" mass="19309">MSSVDSGGSVKTRLIASIAVGAAVVLGTTGCNILAPQATTIDYSASDGINVPAQSGPLAVRNALIVANEDGTVGNFVAAIVNDTTDAQTLRIEVGQGSSAVRSSVNVAAGRTLSLGDYTDGVEPLRLDGIEAVPGSTVPVYFQSGDGEGALMQVPVLDGALAYLSPLAPTATPSPSLTTVPTATPTPTPSATPSS</sequence>
<evidence type="ECO:0000313" key="3">
    <source>
        <dbReference type="Proteomes" id="UP001226691"/>
    </source>
</evidence>
<comment type="caution">
    <text evidence="2">The sequence shown here is derived from an EMBL/GenBank/DDBJ whole genome shotgun (WGS) entry which is preliminary data.</text>
</comment>
<proteinExistence type="predicted"/>
<feature type="compositionally biased region" description="Pro residues" evidence="1">
    <location>
        <begin position="184"/>
        <end position="195"/>
    </location>
</feature>
<dbReference type="Proteomes" id="UP001226691">
    <property type="component" value="Unassembled WGS sequence"/>
</dbReference>
<gene>
    <name evidence="2" type="ORF">QE412_000013</name>
</gene>
<evidence type="ECO:0000313" key="2">
    <source>
        <dbReference type="EMBL" id="MDQ1121440.1"/>
    </source>
</evidence>
<evidence type="ECO:0000256" key="1">
    <source>
        <dbReference type="SAM" id="MobiDB-lite"/>
    </source>
</evidence>
<accession>A0ABU0TPU1</accession>
<feature type="compositionally biased region" description="Low complexity" evidence="1">
    <location>
        <begin position="170"/>
        <end position="183"/>
    </location>
</feature>
<name>A0ABU0TPU1_MICTR</name>
<evidence type="ECO:0008006" key="4">
    <source>
        <dbReference type="Google" id="ProtNLM"/>
    </source>
</evidence>
<organism evidence="2 3">
    <name type="scientific">Microbacterium trichothecenolyticum</name>
    <name type="common">Aureobacterium trichothecenolyticum</name>
    <dbReference type="NCBI Taxonomy" id="69370"/>
    <lineage>
        <taxon>Bacteria</taxon>
        <taxon>Bacillati</taxon>
        <taxon>Actinomycetota</taxon>
        <taxon>Actinomycetes</taxon>
        <taxon>Micrococcales</taxon>
        <taxon>Microbacteriaceae</taxon>
        <taxon>Microbacterium</taxon>
    </lineage>
</organism>
<reference evidence="2 3" key="1">
    <citation type="submission" date="2023-07" db="EMBL/GenBank/DDBJ databases">
        <title>Functional and genomic diversity of the sorghum phyllosphere microbiome.</title>
        <authorList>
            <person name="Shade A."/>
        </authorList>
    </citation>
    <scope>NUCLEOTIDE SEQUENCE [LARGE SCALE GENOMIC DNA]</scope>
    <source>
        <strain evidence="2 3">SORGH_AS_1207</strain>
    </source>
</reference>
<dbReference type="EMBL" id="JAUTBF010000001">
    <property type="protein sequence ID" value="MDQ1121440.1"/>
    <property type="molecule type" value="Genomic_DNA"/>
</dbReference>